<dbReference type="Pfam" id="PF03781">
    <property type="entry name" value="FGE-sulfatase"/>
    <property type="match status" value="1"/>
</dbReference>
<evidence type="ECO:0000313" key="3">
    <source>
        <dbReference type="Proteomes" id="UP000010866"/>
    </source>
</evidence>
<dbReference type="STRING" id="867904.Metho_0345"/>
<accession>L0KX16</accession>
<dbReference type="SUPFAM" id="SSF56436">
    <property type="entry name" value="C-type lectin-like"/>
    <property type="match status" value="1"/>
</dbReference>
<dbReference type="KEGG" id="mhz:Metho_0345"/>
<keyword evidence="3" id="KW-1185">Reference proteome</keyword>
<reference evidence="3" key="1">
    <citation type="submission" date="2012-02" db="EMBL/GenBank/DDBJ databases">
        <title>Complete sequence of chromosome of Methanomethylovorans hollandica DSM 15978.</title>
        <authorList>
            <person name="Lucas S."/>
            <person name="Copeland A."/>
            <person name="Lapidus A."/>
            <person name="Glavina del Rio T."/>
            <person name="Dalin E."/>
            <person name="Tice H."/>
            <person name="Bruce D."/>
            <person name="Goodwin L."/>
            <person name="Pitluck S."/>
            <person name="Peters L."/>
            <person name="Mikhailova N."/>
            <person name="Held B."/>
            <person name="Kyrpides N."/>
            <person name="Mavromatis K."/>
            <person name="Ivanova N."/>
            <person name="Brettin T."/>
            <person name="Detter J.C."/>
            <person name="Han C."/>
            <person name="Larimer F."/>
            <person name="Land M."/>
            <person name="Hauser L."/>
            <person name="Markowitz V."/>
            <person name="Cheng J.-F."/>
            <person name="Hugenholtz P."/>
            <person name="Woyke T."/>
            <person name="Wu D."/>
            <person name="Spring S."/>
            <person name="Schroeder M."/>
            <person name="Brambilla E."/>
            <person name="Klenk H.-P."/>
            <person name="Eisen J.A."/>
        </authorList>
    </citation>
    <scope>NUCLEOTIDE SEQUENCE [LARGE SCALE GENOMIC DNA]</scope>
    <source>
        <strain evidence="3">DSM 15978 / NBRC 107637 / DMS1</strain>
    </source>
</reference>
<dbReference type="Gene3D" id="3.90.1580.10">
    <property type="entry name" value="paralog of FGE (formylglycine-generating enzyme)"/>
    <property type="match status" value="1"/>
</dbReference>
<dbReference type="RefSeq" id="WP_015323787.1">
    <property type="nucleotide sequence ID" value="NC_019977.1"/>
</dbReference>
<dbReference type="Proteomes" id="UP000010866">
    <property type="component" value="Chromosome"/>
</dbReference>
<dbReference type="InterPro" id="IPR042095">
    <property type="entry name" value="SUMF_sf"/>
</dbReference>
<dbReference type="EMBL" id="CP003362">
    <property type="protein sequence ID" value="AGB48618.1"/>
    <property type="molecule type" value="Genomic_DNA"/>
</dbReference>
<name>L0KX16_METHD</name>
<sequence length="262" mass="30626">MEKRDTRKEEEVTKWLTKEEMRDGFPIIYTNSIDMKFIQIPAGEFEMGSLSHENNWYNNEQPVHTVKIKKSFYLGKYLVTQKQWVEIMDSNPSKFRGDDRPVDRVSWNNAQEFVKKINEKEGTDKYRLPSEAEWEYACRAGTSTRYAFGDSESKLEEYCYCENLDVGTHPVGQKKPNLWGLYDMHGNLWEWVLDVYKDSYEGAPVDGSPREDIESSSKMMRVLRGGSWQTSAVGCRCASRYYYPPDARRNSSRVGLRLLKEL</sequence>
<protein>
    <recommendedName>
        <fullName evidence="1">Sulfatase-modifying factor enzyme-like domain-containing protein</fullName>
    </recommendedName>
</protein>
<dbReference type="GeneID" id="14407451"/>
<dbReference type="PANTHER" id="PTHR23150:SF19">
    <property type="entry name" value="FORMYLGLYCINE-GENERATING ENZYME"/>
    <property type="match status" value="1"/>
</dbReference>
<dbReference type="HOGENOM" id="CLU_012431_2_1_2"/>
<dbReference type="PANTHER" id="PTHR23150">
    <property type="entry name" value="SULFATASE MODIFYING FACTOR 1, 2"/>
    <property type="match status" value="1"/>
</dbReference>
<dbReference type="InterPro" id="IPR005532">
    <property type="entry name" value="SUMF_dom"/>
</dbReference>
<dbReference type="InterPro" id="IPR016187">
    <property type="entry name" value="CTDL_fold"/>
</dbReference>
<proteinExistence type="predicted"/>
<dbReference type="AlphaFoldDB" id="L0KX16"/>
<evidence type="ECO:0000259" key="1">
    <source>
        <dbReference type="Pfam" id="PF03781"/>
    </source>
</evidence>
<feature type="domain" description="Sulfatase-modifying factor enzyme-like" evidence="1">
    <location>
        <begin position="37"/>
        <end position="259"/>
    </location>
</feature>
<dbReference type="GO" id="GO:0120147">
    <property type="term" value="F:formylglycine-generating oxidase activity"/>
    <property type="evidence" value="ECO:0007669"/>
    <property type="project" value="TreeGrafter"/>
</dbReference>
<gene>
    <name evidence="2" type="ordered locus">Metho_0345</name>
</gene>
<evidence type="ECO:0000313" key="2">
    <source>
        <dbReference type="EMBL" id="AGB48618.1"/>
    </source>
</evidence>
<organism evidence="2 3">
    <name type="scientific">Methanomethylovorans hollandica (strain DSM 15978 / NBRC 107637 / DMS1)</name>
    <dbReference type="NCBI Taxonomy" id="867904"/>
    <lineage>
        <taxon>Archaea</taxon>
        <taxon>Methanobacteriati</taxon>
        <taxon>Methanobacteriota</taxon>
        <taxon>Stenosarchaea group</taxon>
        <taxon>Methanomicrobia</taxon>
        <taxon>Methanosarcinales</taxon>
        <taxon>Methanosarcinaceae</taxon>
        <taxon>Methanomethylovorans</taxon>
    </lineage>
</organism>
<dbReference type="InterPro" id="IPR051043">
    <property type="entry name" value="Sulfatase_Mod_Factor_Kinase"/>
</dbReference>